<dbReference type="Gene3D" id="1.10.10.10">
    <property type="entry name" value="Winged helix-like DNA-binding domain superfamily/Winged helix DNA-binding domain"/>
    <property type="match status" value="1"/>
</dbReference>
<proteinExistence type="predicted"/>
<dbReference type="GO" id="GO:0000160">
    <property type="term" value="P:phosphorelay signal transduction system"/>
    <property type="evidence" value="ECO:0007669"/>
    <property type="project" value="InterPro"/>
</dbReference>
<protein>
    <submittedName>
        <fullName evidence="4">Winged helix-turn-helix domain-containing protein</fullName>
    </submittedName>
</protein>
<dbReference type="InterPro" id="IPR051677">
    <property type="entry name" value="AfsR-DnrI-RedD_regulator"/>
</dbReference>
<dbReference type="AlphaFoldDB" id="A0AA41Q640"/>
<dbReference type="Gene3D" id="3.40.50.300">
    <property type="entry name" value="P-loop containing nucleotide triphosphate hydrolases"/>
    <property type="match status" value="1"/>
</dbReference>
<dbReference type="InterPro" id="IPR001867">
    <property type="entry name" value="OmpR/PhoB-type_DNA-bd"/>
</dbReference>
<evidence type="ECO:0000259" key="3">
    <source>
        <dbReference type="SMART" id="SM00862"/>
    </source>
</evidence>
<comment type="caution">
    <text evidence="4">The sequence shown here is derived from an EMBL/GenBank/DDBJ whole genome shotgun (WGS) entry which is preliminary data.</text>
</comment>
<feature type="compositionally biased region" description="Low complexity" evidence="2">
    <location>
        <begin position="16"/>
        <end position="41"/>
    </location>
</feature>
<accession>A0AA41Q640</accession>
<dbReference type="SUPFAM" id="SSF46894">
    <property type="entry name" value="C-terminal effector domain of the bipartite response regulators"/>
    <property type="match status" value="1"/>
</dbReference>
<feature type="region of interest" description="Disordered" evidence="2">
    <location>
        <begin position="1"/>
        <end position="80"/>
    </location>
</feature>
<dbReference type="PANTHER" id="PTHR35807">
    <property type="entry name" value="TRANSCRIPTIONAL REGULATOR REDD-RELATED"/>
    <property type="match status" value="1"/>
</dbReference>
<feature type="compositionally biased region" description="Low complexity" evidence="2">
    <location>
        <begin position="59"/>
        <end position="80"/>
    </location>
</feature>
<keyword evidence="1" id="KW-0238">DNA-binding</keyword>
<dbReference type="GO" id="GO:0006355">
    <property type="term" value="P:regulation of DNA-templated transcription"/>
    <property type="evidence" value="ECO:0007669"/>
    <property type="project" value="InterPro"/>
</dbReference>
<feature type="compositionally biased region" description="Basic and acidic residues" evidence="2">
    <location>
        <begin position="438"/>
        <end position="447"/>
    </location>
</feature>
<dbReference type="InterPro" id="IPR036388">
    <property type="entry name" value="WH-like_DNA-bd_sf"/>
</dbReference>
<dbReference type="SUPFAM" id="SSF52540">
    <property type="entry name" value="P-loop containing nucleoside triphosphate hydrolases"/>
    <property type="match status" value="1"/>
</dbReference>
<feature type="region of interest" description="Disordered" evidence="2">
    <location>
        <begin position="427"/>
        <end position="452"/>
    </location>
</feature>
<name>A0AA41Q640_9ACTN</name>
<evidence type="ECO:0000313" key="4">
    <source>
        <dbReference type="EMBL" id="MCF2531665.1"/>
    </source>
</evidence>
<dbReference type="Proteomes" id="UP001165378">
    <property type="component" value="Unassembled WGS sequence"/>
</dbReference>
<dbReference type="InterPro" id="IPR016032">
    <property type="entry name" value="Sig_transdc_resp-reg_C-effctor"/>
</dbReference>
<dbReference type="RefSeq" id="WP_235056311.1">
    <property type="nucleotide sequence ID" value="NZ_JAKFHA010000025.1"/>
</dbReference>
<keyword evidence="5" id="KW-1185">Reference proteome</keyword>
<sequence>MDALGELGDADVAERGPAAAGGSATPAGRPERAAQQPSSAAPRPPADSAPEPGTAPGSARTTPNAPARPAAQGPQRAASATLARPRLVALLDAVRDQRPVLLAAPAGHGKTTLLDQYAATWPGPVRRVRYAPGATAAPHEVFAAVREQAREPGVLLVLDDLHHLPHPAAALELLLAELPHAGLPSVHLLAATRPLPDLNLSRAELADVVVAGPDDLRLRWWEVDRLFAEVHGRPADPVLAWDATWLTGGWAAPLNEFLLCTRDLSHRQVRRTLTAPGVPFAAGYLDRQILGALDPDLCAFLTRCAIHTAPTAADCADAPTPAARAASAAMLRRAEQAGVMMRRGAGYAGETLLRHLLVHRLATTDPDAPAVFAAAAGRMRKAGDPVGAAWAAYLARDRAALRELMDGSPVAIAAAVPEHWHGLLRAFAGPAGPAGPEGPERPGDRPASRIASGDLGLLGDPAGAAEQPTSAVVLTSLAGAPTQIWDMPELPLDAEGVLVRGITLFGTGDYRTAIEVLTDFAREHDGPPAAFAGLLVLLGAMLSGHGCDVREAEAAAQRVAGHGPAWLGRVARAGLTLTGAPEHRGEAAAVRAACDRLGDAWGSAVAGHLEACAGVLRGEPDPAVLAASARRLRDAGMIAAVPWSLAFEAIARAQLAEPDALDLAVQAEAEAAHLQLPGAAVLARCARLLAAPASADADRAALAADAERLGIRIDTFLRVRREADDAPATPVDIRCFGGFTVRLAGKPVDLLRLAPQSRVLFRLLALHAGRPVHREVLAAALWPDAPADAAFHRLQTAVYKLRRFLEPARGRRGASEFVPFEDGAYRLRLPEGSYLDIAAAEDALARARQAAMRGDAAGETATLRELLAVADAMLLPETGPEEWILDARERWSEAAADARARLAALVR</sequence>
<dbReference type="GO" id="GO:0003677">
    <property type="term" value="F:DNA binding"/>
    <property type="evidence" value="ECO:0007669"/>
    <property type="project" value="UniProtKB-KW"/>
</dbReference>
<feature type="domain" description="OmpR/PhoB-type" evidence="3">
    <location>
        <begin position="745"/>
        <end position="827"/>
    </location>
</feature>
<dbReference type="Pfam" id="PF00486">
    <property type="entry name" value="Trans_reg_C"/>
    <property type="match status" value="1"/>
</dbReference>
<gene>
    <name evidence="4" type="ORF">LZ495_31220</name>
</gene>
<evidence type="ECO:0000313" key="5">
    <source>
        <dbReference type="Proteomes" id="UP001165378"/>
    </source>
</evidence>
<evidence type="ECO:0000256" key="1">
    <source>
        <dbReference type="ARBA" id="ARBA00023125"/>
    </source>
</evidence>
<evidence type="ECO:0000256" key="2">
    <source>
        <dbReference type="SAM" id="MobiDB-lite"/>
    </source>
</evidence>
<organism evidence="4 5">
    <name type="scientific">Yinghuangia soli</name>
    <dbReference type="NCBI Taxonomy" id="2908204"/>
    <lineage>
        <taxon>Bacteria</taxon>
        <taxon>Bacillati</taxon>
        <taxon>Actinomycetota</taxon>
        <taxon>Actinomycetes</taxon>
        <taxon>Kitasatosporales</taxon>
        <taxon>Streptomycetaceae</taxon>
        <taxon>Yinghuangia</taxon>
    </lineage>
</organism>
<reference evidence="4" key="1">
    <citation type="submission" date="2022-01" db="EMBL/GenBank/DDBJ databases">
        <title>Genome-Based Taxonomic Classification of the Phylum Actinobacteria.</title>
        <authorList>
            <person name="Gao Y."/>
        </authorList>
    </citation>
    <scope>NUCLEOTIDE SEQUENCE</scope>
    <source>
        <strain evidence="4">KLBMP 8922</strain>
    </source>
</reference>
<dbReference type="EMBL" id="JAKFHA010000025">
    <property type="protein sequence ID" value="MCF2531665.1"/>
    <property type="molecule type" value="Genomic_DNA"/>
</dbReference>
<dbReference type="SMART" id="SM00862">
    <property type="entry name" value="Trans_reg_C"/>
    <property type="match status" value="1"/>
</dbReference>
<dbReference type="InterPro" id="IPR027417">
    <property type="entry name" value="P-loop_NTPase"/>
</dbReference>